<dbReference type="InterPro" id="IPR036388">
    <property type="entry name" value="WH-like_DNA-bd_sf"/>
</dbReference>
<reference evidence="5 6" key="1">
    <citation type="submission" date="2016-10" db="EMBL/GenBank/DDBJ databases">
        <authorList>
            <person name="de Groot N.N."/>
        </authorList>
    </citation>
    <scope>NUCLEOTIDE SEQUENCE [LARGE SCALE GENOMIC DNA]</scope>
    <source>
        <strain evidence="5 6">DSM 29316</strain>
    </source>
</reference>
<dbReference type="InterPro" id="IPR011711">
    <property type="entry name" value="GntR_C"/>
</dbReference>
<dbReference type="CDD" id="cd07377">
    <property type="entry name" value="WHTH_GntR"/>
    <property type="match status" value="1"/>
</dbReference>
<dbReference type="PROSITE" id="PS50949">
    <property type="entry name" value="HTH_GNTR"/>
    <property type="match status" value="1"/>
</dbReference>
<dbReference type="InterPro" id="IPR036390">
    <property type="entry name" value="WH_DNA-bd_sf"/>
</dbReference>
<dbReference type="SMART" id="SM00345">
    <property type="entry name" value="HTH_GNTR"/>
    <property type="match status" value="1"/>
</dbReference>
<dbReference type="Gene3D" id="1.20.120.530">
    <property type="entry name" value="GntR ligand-binding domain-like"/>
    <property type="match status" value="1"/>
</dbReference>
<proteinExistence type="predicted"/>
<evidence type="ECO:0000259" key="4">
    <source>
        <dbReference type="PROSITE" id="PS50949"/>
    </source>
</evidence>
<sequence>MQMIAEMVKLDTSQPIGAQLYAILRGRIVQGELAPGTRLSEAGLAGDFQVSRQPIREVFIKLSEEGLLEIRPQRGTIVPRISVAMVEDARFVREAIEADVVRLAAEQFDARQKAELEDLLSEQHRTEDVRAFIELDDRFHRQLARGVGRAYAWHVIEGLKAQLDRVRYLSVAQFPRAKIIEQHAAIVEAIGRADPKGAESAMRLHLCMITEDLPEIVAGHADYFEDAPQGVPTSSGG</sequence>
<accession>A0A1I0YL17</accession>
<evidence type="ECO:0000313" key="5">
    <source>
        <dbReference type="EMBL" id="SFB12998.1"/>
    </source>
</evidence>
<name>A0A1I0YL17_9RHOB</name>
<dbReference type="OrthoDB" id="9788098at2"/>
<evidence type="ECO:0000256" key="1">
    <source>
        <dbReference type="ARBA" id="ARBA00023015"/>
    </source>
</evidence>
<dbReference type="Pfam" id="PF00392">
    <property type="entry name" value="GntR"/>
    <property type="match status" value="1"/>
</dbReference>
<feature type="domain" description="HTH gntR-type" evidence="4">
    <location>
        <begin position="14"/>
        <end position="81"/>
    </location>
</feature>
<gene>
    <name evidence="5" type="ORF">SAMN05421688_3125</name>
</gene>
<evidence type="ECO:0000256" key="2">
    <source>
        <dbReference type="ARBA" id="ARBA00023125"/>
    </source>
</evidence>
<keyword evidence="2 5" id="KW-0238">DNA-binding</keyword>
<dbReference type="PANTHER" id="PTHR43537">
    <property type="entry name" value="TRANSCRIPTIONAL REGULATOR, GNTR FAMILY"/>
    <property type="match status" value="1"/>
</dbReference>
<dbReference type="SUPFAM" id="SSF48008">
    <property type="entry name" value="GntR ligand-binding domain-like"/>
    <property type="match status" value="1"/>
</dbReference>
<dbReference type="SMART" id="SM00895">
    <property type="entry name" value="FCD"/>
    <property type="match status" value="1"/>
</dbReference>
<dbReference type="InterPro" id="IPR008920">
    <property type="entry name" value="TF_FadR/GntR_C"/>
</dbReference>
<dbReference type="EMBL" id="FOJU01000005">
    <property type="protein sequence ID" value="SFB12998.1"/>
    <property type="molecule type" value="Genomic_DNA"/>
</dbReference>
<keyword evidence="6" id="KW-1185">Reference proteome</keyword>
<evidence type="ECO:0000256" key="3">
    <source>
        <dbReference type="ARBA" id="ARBA00023163"/>
    </source>
</evidence>
<dbReference type="AlphaFoldDB" id="A0A1I0YL17"/>
<protein>
    <submittedName>
        <fullName evidence="5">DNA-binding transcriptional regulator, GntR family</fullName>
    </submittedName>
</protein>
<dbReference type="GO" id="GO:0003700">
    <property type="term" value="F:DNA-binding transcription factor activity"/>
    <property type="evidence" value="ECO:0007669"/>
    <property type="project" value="InterPro"/>
</dbReference>
<organism evidence="5 6">
    <name type="scientific">Poseidonocella pacifica</name>
    <dbReference type="NCBI Taxonomy" id="871651"/>
    <lineage>
        <taxon>Bacteria</taxon>
        <taxon>Pseudomonadati</taxon>
        <taxon>Pseudomonadota</taxon>
        <taxon>Alphaproteobacteria</taxon>
        <taxon>Rhodobacterales</taxon>
        <taxon>Roseobacteraceae</taxon>
        <taxon>Poseidonocella</taxon>
    </lineage>
</organism>
<dbReference type="InterPro" id="IPR000524">
    <property type="entry name" value="Tscrpt_reg_HTH_GntR"/>
</dbReference>
<dbReference type="SUPFAM" id="SSF46785">
    <property type="entry name" value="Winged helix' DNA-binding domain"/>
    <property type="match status" value="1"/>
</dbReference>
<dbReference type="RefSeq" id="WP_092066535.1">
    <property type="nucleotide sequence ID" value="NZ_FOJU01000005.1"/>
</dbReference>
<keyword evidence="3" id="KW-0804">Transcription</keyword>
<dbReference type="STRING" id="871651.SAMN05421688_3125"/>
<dbReference type="Gene3D" id="1.10.10.10">
    <property type="entry name" value="Winged helix-like DNA-binding domain superfamily/Winged helix DNA-binding domain"/>
    <property type="match status" value="1"/>
</dbReference>
<evidence type="ECO:0000313" key="6">
    <source>
        <dbReference type="Proteomes" id="UP000198796"/>
    </source>
</evidence>
<dbReference type="Pfam" id="PF07729">
    <property type="entry name" value="FCD"/>
    <property type="match status" value="1"/>
</dbReference>
<dbReference type="GO" id="GO:0003677">
    <property type="term" value="F:DNA binding"/>
    <property type="evidence" value="ECO:0007669"/>
    <property type="project" value="UniProtKB-KW"/>
</dbReference>
<dbReference type="Proteomes" id="UP000198796">
    <property type="component" value="Unassembled WGS sequence"/>
</dbReference>
<keyword evidence="1" id="KW-0805">Transcription regulation</keyword>
<dbReference type="PANTHER" id="PTHR43537:SF6">
    <property type="entry name" value="HTH-TYPE TRANSCRIPTIONAL REPRESSOR RSPR"/>
    <property type="match status" value="1"/>
</dbReference>